<dbReference type="GO" id="GO:0008168">
    <property type="term" value="F:methyltransferase activity"/>
    <property type="evidence" value="ECO:0007669"/>
    <property type="project" value="UniProtKB-KW"/>
</dbReference>
<dbReference type="PANTHER" id="PTHR43861">
    <property type="entry name" value="TRANS-ACONITATE 2-METHYLTRANSFERASE-RELATED"/>
    <property type="match status" value="1"/>
</dbReference>
<protein>
    <submittedName>
        <fullName evidence="1">Methyltransferase type 12</fullName>
    </submittedName>
</protein>
<dbReference type="Gene3D" id="3.40.50.150">
    <property type="entry name" value="Vaccinia Virus protein VP39"/>
    <property type="match status" value="1"/>
</dbReference>
<sequence length="228" mass="25704">MKKVAEHFDAIAATYDFYKQKNWYYYDQLKALYASLIPMGKRVLEIGCGTGDLIATLRPALGVGIDISQGMIDVATKKHESSGLSFYTGDTALFVEQFKKDDFEYIFLSDVIEHLEDSASMVTAIGGIAHNKTKIIVSMANPLWEPILLLLEKLKLKMPEGPHYRMSGKMLEALFAKNGLAVAKKGQRNIFPAYIPYVSNFLNNNFYKIPGINKLGLVMFWVFEKRAN</sequence>
<gene>
    <name evidence="1" type="ORF">UW32_C0001G0128</name>
</gene>
<dbReference type="EMBL" id="LCHW01000001">
    <property type="protein sequence ID" value="KKT43536.1"/>
    <property type="molecule type" value="Genomic_DNA"/>
</dbReference>
<evidence type="ECO:0000313" key="1">
    <source>
        <dbReference type="EMBL" id="KKT43536.1"/>
    </source>
</evidence>
<dbReference type="SUPFAM" id="SSF53335">
    <property type="entry name" value="S-adenosyl-L-methionine-dependent methyltransferases"/>
    <property type="match status" value="1"/>
</dbReference>
<reference evidence="1 2" key="1">
    <citation type="journal article" date="2015" name="Nature">
        <title>rRNA introns, odd ribosomes, and small enigmatic genomes across a large radiation of phyla.</title>
        <authorList>
            <person name="Brown C.T."/>
            <person name="Hug L.A."/>
            <person name="Thomas B.C."/>
            <person name="Sharon I."/>
            <person name="Castelle C.J."/>
            <person name="Singh A."/>
            <person name="Wilkins M.J."/>
            <person name="Williams K.H."/>
            <person name="Banfield J.F."/>
        </authorList>
    </citation>
    <scope>NUCLEOTIDE SEQUENCE [LARGE SCALE GENOMIC DNA]</scope>
</reference>
<dbReference type="GO" id="GO:0032259">
    <property type="term" value="P:methylation"/>
    <property type="evidence" value="ECO:0007669"/>
    <property type="project" value="UniProtKB-KW"/>
</dbReference>
<dbReference type="AlphaFoldDB" id="A0A0G1H809"/>
<organism evidence="1 2">
    <name type="scientific">Candidatus Wolfebacteria bacterium GW2011_GWE2_44_13</name>
    <dbReference type="NCBI Taxonomy" id="1619017"/>
    <lineage>
        <taxon>Bacteria</taxon>
        <taxon>Candidatus Wolfeibacteriota</taxon>
    </lineage>
</organism>
<name>A0A0G1H809_9BACT</name>
<dbReference type="Proteomes" id="UP000034051">
    <property type="component" value="Unassembled WGS sequence"/>
</dbReference>
<proteinExistence type="predicted"/>
<accession>A0A0G1H809</accession>
<keyword evidence="1" id="KW-0808">Transferase</keyword>
<dbReference type="CDD" id="cd02440">
    <property type="entry name" value="AdoMet_MTases"/>
    <property type="match status" value="1"/>
</dbReference>
<evidence type="ECO:0000313" key="2">
    <source>
        <dbReference type="Proteomes" id="UP000034051"/>
    </source>
</evidence>
<dbReference type="Pfam" id="PF13489">
    <property type="entry name" value="Methyltransf_23"/>
    <property type="match status" value="1"/>
</dbReference>
<keyword evidence="1" id="KW-0489">Methyltransferase</keyword>
<dbReference type="InterPro" id="IPR029063">
    <property type="entry name" value="SAM-dependent_MTases_sf"/>
</dbReference>
<comment type="caution">
    <text evidence="1">The sequence shown here is derived from an EMBL/GenBank/DDBJ whole genome shotgun (WGS) entry which is preliminary data.</text>
</comment>